<dbReference type="PANTHER" id="PTHR31126:SF1">
    <property type="entry name" value="TYROSINE SPECIFIC PROTEIN PHOSPHATASES DOMAIN-CONTAINING PROTEIN"/>
    <property type="match status" value="1"/>
</dbReference>
<name>A0A917E383_9SPHN</name>
<dbReference type="SUPFAM" id="SSF52799">
    <property type="entry name" value="(Phosphotyrosine protein) phosphatases II"/>
    <property type="match status" value="1"/>
</dbReference>
<dbReference type="InterPro" id="IPR016130">
    <property type="entry name" value="Tyr_Pase_AS"/>
</dbReference>
<dbReference type="EMBL" id="BMJM01000001">
    <property type="protein sequence ID" value="GGE00671.1"/>
    <property type="molecule type" value="Genomic_DNA"/>
</dbReference>
<reference evidence="3" key="2">
    <citation type="submission" date="2020-09" db="EMBL/GenBank/DDBJ databases">
        <authorList>
            <person name="Sun Q."/>
            <person name="Zhou Y."/>
        </authorList>
    </citation>
    <scope>NUCLEOTIDE SEQUENCE</scope>
    <source>
        <strain evidence="3">CGMCC 1.15519</strain>
    </source>
</reference>
<dbReference type="PROSITE" id="PS00383">
    <property type="entry name" value="TYR_PHOSPHATASE_1"/>
    <property type="match status" value="1"/>
</dbReference>
<protein>
    <submittedName>
        <fullName evidence="3">Protein-tyrosine-phosphatase</fullName>
    </submittedName>
</protein>
<evidence type="ECO:0000313" key="3">
    <source>
        <dbReference type="EMBL" id="GGE00671.1"/>
    </source>
</evidence>
<dbReference type="PANTHER" id="PTHR31126">
    <property type="entry name" value="TYROSINE-PROTEIN PHOSPHATASE"/>
    <property type="match status" value="1"/>
</dbReference>
<evidence type="ECO:0000313" key="4">
    <source>
        <dbReference type="Proteomes" id="UP000635071"/>
    </source>
</evidence>
<dbReference type="Proteomes" id="UP000635071">
    <property type="component" value="Unassembled WGS sequence"/>
</dbReference>
<organism evidence="3 4">
    <name type="scientific">Sandarakinorhabdus glacialis</name>
    <dbReference type="NCBI Taxonomy" id="1614636"/>
    <lineage>
        <taxon>Bacteria</taxon>
        <taxon>Pseudomonadati</taxon>
        <taxon>Pseudomonadota</taxon>
        <taxon>Alphaproteobacteria</taxon>
        <taxon>Sphingomonadales</taxon>
        <taxon>Sphingosinicellaceae</taxon>
        <taxon>Sandarakinorhabdus</taxon>
    </lineage>
</organism>
<dbReference type="InterPro" id="IPR026893">
    <property type="entry name" value="Tyr/Ser_Pase_IphP-type"/>
</dbReference>
<reference evidence="3" key="1">
    <citation type="journal article" date="2014" name="Int. J. Syst. Evol. Microbiol.">
        <title>Complete genome sequence of Corynebacterium casei LMG S-19264T (=DSM 44701T), isolated from a smear-ripened cheese.</title>
        <authorList>
            <consortium name="US DOE Joint Genome Institute (JGI-PGF)"/>
            <person name="Walter F."/>
            <person name="Albersmeier A."/>
            <person name="Kalinowski J."/>
            <person name="Ruckert C."/>
        </authorList>
    </citation>
    <scope>NUCLEOTIDE SEQUENCE</scope>
    <source>
        <strain evidence="3">CGMCC 1.15519</strain>
    </source>
</reference>
<accession>A0A917E383</accession>
<dbReference type="Pfam" id="PF13350">
    <property type="entry name" value="Y_phosphatase3"/>
    <property type="match status" value="1"/>
</dbReference>
<evidence type="ECO:0000256" key="1">
    <source>
        <dbReference type="ARBA" id="ARBA00009580"/>
    </source>
</evidence>
<dbReference type="RefSeq" id="WP_188761198.1">
    <property type="nucleotide sequence ID" value="NZ_BMJM01000001.1"/>
</dbReference>
<gene>
    <name evidence="3" type="ORF">GCM10011529_03680</name>
</gene>
<dbReference type="AlphaFoldDB" id="A0A917E383"/>
<dbReference type="GO" id="GO:0004721">
    <property type="term" value="F:phosphoprotein phosphatase activity"/>
    <property type="evidence" value="ECO:0007669"/>
    <property type="project" value="InterPro"/>
</dbReference>
<dbReference type="PROSITE" id="PS50056">
    <property type="entry name" value="TYR_PHOSPHATASE_2"/>
    <property type="match status" value="1"/>
</dbReference>
<comment type="similarity">
    <text evidence="1">Belongs to the protein-tyrosine phosphatase family.</text>
</comment>
<feature type="domain" description="Tyrosine specific protein phosphatases" evidence="2">
    <location>
        <begin position="122"/>
        <end position="214"/>
    </location>
</feature>
<proteinExistence type="inferred from homology"/>
<sequence>MDNRVFALTGVHNFRDLGGYSAGRSKLRAGRLFRSGHHFGATPEDLTAIEALGLRAVIDLRSIPERQAFPCRRAAGFSAEVLHLDDFPPRVRAETAPHIEAALRAGGAPEAHEMMRASYDGMPFRPELQFMLRRYLVRLAADDTPSLIHCFAGKDRTGLLVAVLHRALGVHADDIMADYLLTNTAGDPEARIADGAQFVRQMHGGAVHDDAIRVIMSVDADYLTAAMRAIDELPGGFDGYLQTQIGITRDQRAGLDERLLEA</sequence>
<dbReference type="InterPro" id="IPR000387">
    <property type="entry name" value="Tyr_Pase_dom"/>
</dbReference>
<dbReference type="Gene3D" id="3.90.190.10">
    <property type="entry name" value="Protein tyrosine phosphatase superfamily"/>
    <property type="match status" value="1"/>
</dbReference>
<comment type="caution">
    <text evidence="3">The sequence shown here is derived from an EMBL/GenBank/DDBJ whole genome shotgun (WGS) entry which is preliminary data.</text>
</comment>
<dbReference type="InterPro" id="IPR029021">
    <property type="entry name" value="Prot-tyrosine_phosphatase-like"/>
</dbReference>
<keyword evidence="4" id="KW-1185">Reference proteome</keyword>
<evidence type="ECO:0000259" key="2">
    <source>
        <dbReference type="PROSITE" id="PS50056"/>
    </source>
</evidence>